<dbReference type="GO" id="GO:0015171">
    <property type="term" value="F:amino acid transmembrane transporter activity"/>
    <property type="evidence" value="ECO:0007669"/>
    <property type="project" value="TreeGrafter"/>
</dbReference>
<reference evidence="7 8" key="1">
    <citation type="submission" date="2019-10" db="EMBL/GenBank/DDBJ databases">
        <title>New species of Slilvanegrellaceae.</title>
        <authorList>
            <person name="Pitt A."/>
            <person name="Hahn M.W."/>
        </authorList>
    </citation>
    <scope>NUCLEOTIDE SEQUENCE [LARGE SCALE GENOMIC DNA]</scope>
    <source>
        <strain evidence="7 8">SP-Ram-0.45-NSY-1</strain>
    </source>
</reference>
<evidence type="ECO:0000256" key="3">
    <source>
        <dbReference type="ARBA" id="ARBA00022692"/>
    </source>
</evidence>
<evidence type="ECO:0000256" key="6">
    <source>
        <dbReference type="SAM" id="Phobius"/>
    </source>
</evidence>
<keyword evidence="3 6" id="KW-0812">Transmembrane</keyword>
<protein>
    <recommendedName>
        <fullName evidence="9">LysE family translocator</fullName>
    </recommendedName>
</protein>
<evidence type="ECO:0000256" key="2">
    <source>
        <dbReference type="ARBA" id="ARBA00022475"/>
    </source>
</evidence>
<evidence type="ECO:0000256" key="1">
    <source>
        <dbReference type="ARBA" id="ARBA00004651"/>
    </source>
</evidence>
<accession>A0A6N6VSL3</accession>
<dbReference type="EMBL" id="WFLM01000003">
    <property type="protein sequence ID" value="KAB8039097.1"/>
    <property type="molecule type" value="Genomic_DNA"/>
</dbReference>
<evidence type="ECO:0000256" key="5">
    <source>
        <dbReference type="ARBA" id="ARBA00023136"/>
    </source>
</evidence>
<feature type="transmembrane region" description="Helical" evidence="6">
    <location>
        <begin position="6"/>
        <end position="24"/>
    </location>
</feature>
<dbReference type="Proteomes" id="UP000437748">
    <property type="component" value="Unassembled WGS sequence"/>
</dbReference>
<evidence type="ECO:0008006" key="9">
    <source>
        <dbReference type="Google" id="ProtNLM"/>
    </source>
</evidence>
<comment type="caution">
    <text evidence="7">The sequence shown here is derived from an EMBL/GenBank/DDBJ whole genome shotgun (WGS) entry which is preliminary data.</text>
</comment>
<feature type="transmembrane region" description="Helical" evidence="6">
    <location>
        <begin position="36"/>
        <end position="61"/>
    </location>
</feature>
<name>A0A6N6VSL3_9BACT</name>
<dbReference type="PANTHER" id="PTHR30086:SF20">
    <property type="entry name" value="ARGININE EXPORTER PROTEIN ARGO-RELATED"/>
    <property type="match status" value="1"/>
</dbReference>
<comment type="subcellular location">
    <subcellularLocation>
        <location evidence="1">Cell membrane</location>
        <topology evidence="1">Multi-pass membrane protein</topology>
    </subcellularLocation>
</comment>
<organism evidence="7 8">
    <name type="scientific">Silvanigrella paludirubra</name>
    <dbReference type="NCBI Taxonomy" id="2499159"/>
    <lineage>
        <taxon>Bacteria</taxon>
        <taxon>Pseudomonadati</taxon>
        <taxon>Bdellovibrionota</taxon>
        <taxon>Oligoflexia</taxon>
        <taxon>Silvanigrellales</taxon>
        <taxon>Silvanigrellaceae</taxon>
        <taxon>Silvanigrella</taxon>
    </lineage>
</organism>
<feature type="transmembrane region" description="Helical" evidence="6">
    <location>
        <begin position="180"/>
        <end position="198"/>
    </location>
</feature>
<dbReference type="AlphaFoldDB" id="A0A6N6VSL3"/>
<keyword evidence="2" id="KW-1003">Cell membrane</keyword>
<evidence type="ECO:0000313" key="8">
    <source>
        <dbReference type="Proteomes" id="UP000437748"/>
    </source>
</evidence>
<feature type="transmembrane region" description="Helical" evidence="6">
    <location>
        <begin position="67"/>
        <end position="88"/>
    </location>
</feature>
<gene>
    <name evidence="7" type="ORF">GCL60_09590</name>
</gene>
<sequence>MYYLFFMTVFLLAFSPGPNVVLMINNGLRYQLKDAIFAIFGILSGLIIFAIISSFTVQGVFKFSASFYTYLKVIGAFYLIYLGIKNIFSKDKYKFENLQSIIRPNKFKLYYESLICCLTNPKVLFLYIALLPNYIINEKNILMQIFTLSFIQISVVVFSMFTYLMIANRASKFLLTKIHYIRYISGSVMILLALSLLATI</sequence>
<keyword evidence="5 6" id="KW-0472">Membrane</keyword>
<evidence type="ECO:0000256" key="4">
    <source>
        <dbReference type="ARBA" id="ARBA00022989"/>
    </source>
</evidence>
<dbReference type="InterPro" id="IPR001123">
    <property type="entry name" value="LeuE-type"/>
</dbReference>
<keyword evidence="8" id="KW-1185">Reference proteome</keyword>
<dbReference type="GO" id="GO:0005886">
    <property type="term" value="C:plasma membrane"/>
    <property type="evidence" value="ECO:0007669"/>
    <property type="project" value="UniProtKB-SubCell"/>
</dbReference>
<dbReference type="Pfam" id="PF01810">
    <property type="entry name" value="LysE"/>
    <property type="match status" value="1"/>
</dbReference>
<evidence type="ECO:0000313" key="7">
    <source>
        <dbReference type="EMBL" id="KAB8039097.1"/>
    </source>
</evidence>
<proteinExistence type="predicted"/>
<dbReference type="PANTHER" id="PTHR30086">
    <property type="entry name" value="ARGININE EXPORTER PROTEIN ARGO"/>
    <property type="match status" value="1"/>
</dbReference>
<feature type="transmembrane region" description="Helical" evidence="6">
    <location>
        <begin position="141"/>
        <end position="168"/>
    </location>
</feature>
<keyword evidence="4 6" id="KW-1133">Transmembrane helix</keyword>
<feature type="transmembrane region" description="Helical" evidence="6">
    <location>
        <begin position="109"/>
        <end position="129"/>
    </location>
</feature>